<feature type="signal peptide" evidence="2">
    <location>
        <begin position="1"/>
        <end position="21"/>
    </location>
</feature>
<proteinExistence type="predicted"/>
<gene>
    <name evidence="3" type="ORF">ACAOBT_LOCUS23898</name>
</gene>
<protein>
    <submittedName>
        <fullName evidence="3">Uncharacterized protein</fullName>
    </submittedName>
</protein>
<dbReference type="OrthoDB" id="67540at2759"/>
<reference evidence="3" key="1">
    <citation type="submission" date="2022-03" db="EMBL/GenBank/DDBJ databases">
        <authorList>
            <person name="Sayadi A."/>
        </authorList>
    </citation>
    <scope>NUCLEOTIDE SEQUENCE</scope>
</reference>
<accession>A0A9P0LRU4</accession>
<organism evidence="3 4">
    <name type="scientific">Acanthoscelides obtectus</name>
    <name type="common">Bean weevil</name>
    <name type="synonym">Bruchus obtectus</name>
    <dbReference type="NCBI Taxonomy" id="200917"/>
    <lineage>
        <taxon>Eukaryota</taxon>
        <taxon>Metazoa</taxon>
        <taxon>Ecdysozoa</taxon>
        <taxon>Arthropoda</taxon>
        <taxon>Hexapoda</taxon>
        <taxon>Insecta</taxon>
        <taxon>Pterygota</taxon>
        <taxon>Neoptera</taxon>
        <taxon>Endopterygota</taxon>
        <taxon>Coleoptera</taxon>
        <taxon>Polyphaga</taxon>
        <taxon>Cucujiformia</taxon>
        <taxon>Chrysomeloidea</taxon>
        <taxon>Chrysomelidae</taxon>
        <taxon>Bruchinae</taxon>
        <taxon>Bruchini</taxon>
        <taxon>Acanthoscelides</taxon>
    </lineage>
</organism>
<keyword evidence="2" id="KW-0732">Signal</keyword>
<keyword evidence="4" id="KW-1185">Reference proteome</keyword>
<evidence type="ECO:0000256" key="2">
    <source>
        <dbReference type="SAM" id="SignalP"/>
    </source>
</evidence>
<evidence type="ECO:0000313" key="3">
    <source>
        <dbReference type="EMBL" id="CAH1997694.1"/>
    </source>
</evidence>
<dbReference type="EMBL" id="CAKOFQ010007298">
    <property type="protein sequence ID" value="CAH1997694.1"/>
    <property type="molecule type" value="Genomic_DNA"/>
</dbReference>
<evidence type="ECO:0000256" key="1">
    <source>
        <dbReference type="SAM" id="MobiDB-lite"/>
    </source>
</evidence>
<feature type="compositionally biased region" description="Polar residues" evidence="1">
    <location>
        <begin position="112"/>
        <end position="121"/>
    </location>
</feature>
<dbReference type="AlphaFoldDB" id="A0A9P0LRU4"/>
<sequence>MEAGCLEWSLLISILLRDAMAVLRTVNAAKPPDQSIESVSRLRQGLLILNYWTNTECLGYKAFMLAIQNQISVLSRILETKIQQQQITEYQRAVSASLNEVASPVLSRSRKTSSNQDNARNSHPILREKKIPSVGGNTMTDKLNEAVANNVTDGAVNGQLEKNGVAEGSGCVIA</sequence>
<feature type="region of interest" description="Disordered" evidence="1">
    <location>
        <begin position="105"/>
        <end position="134"/>
    </location>
</feature>
<feature type="chain" id="PRO_5040300267" evidence="2">
    <location>
        <begin position="22"/>
        <end position="174"/>
    </location>
</feature>
<name>A0A9P0LRU4_ACAOB</name>
<comment type="caution">
    <text evidence="3">The sequence shown here is derived from an EMBL/GenBank/DDBJ whole genome shotgun (WGS) entry which is preliminary data.</text>
</comment>
<evidence type="ECO:0000313" key="4">
    <source>
        <dbReference type="Proteomes" id="UP001152888"/>
    </source>
</evidence>
<dbReference type="Proteomes" id="UP001152888">
    <property type="component" value="Unassembled WGS sequence"/>
</dbReference>